<dbReference type="GO" id="GO:0005737">
    <property type="term" value="C:cytoplasm"/>
    <property type="evidence" value="ECO:0007669"/>
    <property type="project" value="TreeGrafter"/>
</dbReference>
<dbReference type="EMBL" id="JAZDUA010000018">
    <property type="protein sequence ID" value="KAK7872933.1"/>
    <property type="molecule type" value="Genomic_DNA"/>
</dbReference>
<organism evidence="8 9">
    <name type="scientific">Gryllus longicercus</name>
    <dbReference type="NCBI Taxonomy" id="2509291"/>
    <lineage>
        <taxon>Eukaryota</taxon>
        <taxon>Metazoa</taxon>
        <taxon>Ecdysozoa</taxon>
        <taxon>Arthropoda</taxon>
        <taxon>Hexapoda</taxon>
        <taxon>Insecta</taxon>
        <taxon>Pterygota</taxon>
        <taxon>Neoptera</taxon>
        <taxon>Polyneoptera</taxon>
        <taxon>Orthoptera</taxon>
        <taxon>Ensifera</taxon>
        <taxon>Gryllidea</taxon>
        <taxon>Grylloidea</taxon>
        <taxon>Gryllidae</taxon>
        <taxon>Gryllinae</taxon>
        <taxon>Gryllus</taxon>
    </lineage>
</organism>
<dbReference type="Gene3D" id="2.60.40.790">
    <property type="match status" value="1"/>
</dbReference>
<evidence type="ECO:0000313" key="8">
    <source>
        <dbReference type="EMBL" id="KAK7872933.1"/>
    </source>
</evidence>
<evidence type="ECO:0000256" key="4">
    <source>
        <dbReference type="PROSITE-ProRule" id="PRU00285"/>
    </source>
</evidence>
<dbReference type="GO" id="GO:0042026">
    <property type="term" value="P:protein refolding"/>
    <property type="evidence" value="ECO:0007669"/>
    <property type="project" value="TreeGrafter"/>
</dbReference>
<dbReference type="AlphaFoldDB" id="A0AAN9VYV5"/>
<dbReference type="GO" id="GO:0046872">
    <property type="term" value="F:metal ion binding"/>
    <property type="evidence" value="ECO:0007669"/>
    <property type="project" value="UniProtKB-KW"/>
</dbReference>
<evidence type="ECO:0000259" key="7">
    <source>
        <dbReference type="PROSITE" id="PS01031"/>
    </source>
</evidence>
<keyword evidence="3" id="KW-0862">Zinc</keyword>
<feature type="binding site" evidence="3">
    <location>
        <position position="112"/>
    </location>
    <ligand>
        <name>Zn(2+)</name>
        <dbReference type="ChEBI" id="CHEBI:29105"/>
        <label>1</label>
    </ligand>
</feature>
<accession>A0AAN9VYV5</accession>
<protein>
    <recommendedName>
        <fullName evidence="7">SHSP domain-containing protein</fullName>
    </recommendedName>
</protein>
<name>A0AAN9VYV5_9ORTH</name>
<dbReference type="PIRSF" id="PIRSF036514">
    <property type="entry name" value="Sm_HSP_B1"/>
    <property type="match status" value="1"/>
</dbReference>
<dbReference type="SUPFAM" id="SSF49764">
    <property type="entry name" value="HSP20-like chaperones"/>
    <property type="match status" value="1"/>
</dbReference>
<keyword evidence="3" id="KW-0479">Metal-binding</keyword>
<feature type="compositionally biased region" description="Polar residues" evidence="6">
    <location>
        <begin position="175"/>
        <end position="185"/>
    </location>
</feature>
<feature type="compositionally biased region" description="Basic and acidic residues" evidence="6">
    <location>
        <begin position="149"/>
        <end position="161"/>
    </location>
</feature>
<keyword evidence="1" id="KW-0346">Stress response</keyword>
<dbReference type="GO" id="GO:0005634">
    <property type="term" value="C:nucleus"/>
    <property type="evidence" value="ECO:0007669"/>
    <property type="project" value="TreeGrafter"/>
</dbReference>
<proteinExistence type="inferred from homology"/>
<dbReference type="GO" id="GO:0051082">
    <property type="term" value="F:unfolded protein binding"/>
    <property type="evidence" value="ECO:0007669"/>
    <property type="project" value="TreeGrafter"/>
</dbReference>
<dbReference type="PROSITE" id="PS01031">
    <property type="entry name" value="SHSP"/>
    <property type="match status" value="1"/>
</dbReference>
<sequence length="196" mass="21903">MALSPYFLNNFLDDLVVPRSYRTGSIFDQAFGLGLLHDDLVRPIVCPGLSGYVRPWRHQTARNSGVSNIQNNSDGFKVNLDVQQFKPEEINVKMVDNYVVVEGKHEERQDDHGYISRQFQRRYLLPDDVNPDALVSKLSSDGVLSIEAPKKAIEPPSKERPIPIMHTNAPAVMQSAPQTTGNKPSATKEGGEKMDQ</sequence>
<dbReference type="PANTHER" id="PTHR45640:SF13">
    <property type="entry name" value="HEAT SHOCK PROTEIN 22-RELATED"/>
    <property type="match status" value="1"/>
</dbReference>
<dbReference type="PRINTS" id="PR00299">
    <property type="entry name" value="ACRYSTALLIN"/>
</dbReference>
<dbReference type="CDD" id="cd06526">
    <property type="entry name" value="metazoan_ACD"/>
    <property type="match status" value="1"/>
</dbReference>
<feature type="domain" description="SHSP" evidence="7">
    <location>
        <begin position="57"/>
        <end position="165"/>
    </location>
</feature>
<dbReference type="InterPro" id="IPR002068">
    <property type="entry name" value="A-crystallin/Hsp20_dom"/>
</dbReference>
<feature type="binding site" evidence="3">
    <location>
        <position position="107"/>
    </location>
    <ligand>
        <name>Zn(2+)</name>
        <dbReference type="ChEBI" id="CHEBI:29105"/>
        <label>2</label>
    </ligand>
</feature>
<gene>
    <name evidence="8" type="ORF">R5R35_004252</name>
</gene>
<dbReference type="Pfam" id="PF00011">
    <property type="entry name" value="HSP20"/>
    <property type="match status" value="1"/>
</dbReference>
<evidence type="ECO:0000313" key="9">
    <source>
        <dbReference type="Proteomes" id="UP001378592"/>
    </source>
</evidence>
<dbReference type="Proteomes" id="UP001378592">
    <property type="component" value="Unassembled WGS sequence"/>
</dbReference>
<comment type="caution">
    <text evidence="8">The sequence shown here is derived from an EMBL/GenBank/DDBJ whole genome shotgun (WGS) entry which is preliminary data.</text>
</comment>
<keyword evidence="9" id="KW-1185">Reference proteome</keyword>
<dbReference type="PANTHER" id="PTHR45640">
    <property type="entry name" value="HEAT SHOCK PROTEIN HSP-12.2-RELATED"/>
    <property type="match status" value="1"/>
</dbReference>
<dbReference type="InterPro" id="IPR055269">
    <property type="entry name" value="Alpha-crystallin/HSP_16"/>
</dbReference>
<feature type="region of interest" description="Disordered" evidence="6">
    <location>
        <begin position="149"/>
        <end position="196"/>
    </location>
</feature>
<comment type="similarity">
    <text evidence="2 4 5">Belongs to the small heat shock protein (HSP20) family.</text>
</comment>
<evidence type="ECO:0000256" key="3">
    <source>
        <dbReference type="PIRSR" id="PIRSR036514-1"/>
    </source>
</evidence>
<evidence type="ECO:0000256" key="2">
    <source>
        <dbReference type="PIRNR" id="PIRNR036514"/>
    </source>
</evidence>
<dbReference type="InterPro" id="IPR008978">
    <property type="entry name" value="HSP20-like_chaperone"/>
</dbReference>
<evidence type="ECO:0000256" key="6">
    <source>
        <dbReference type="SAM" id="MobiDB-lite"/>
    </source>
</evidence>
<dbReference type="InterPro" id="IPR001436">
    <property type="entry name" value="Alpha-crystallin/sHSP_animal"/>
</dbReference>
<dbReference type="GO" id="GO:0009408">
    <property type="term" value="P:response to heat"/>
    <property type="evidence" value="ECO:0007669"/>
    <property type="project" value="UniProtKB-ARBA"/>
</dbReference>
<evidence type="ECO:0000256" key="1">
    <source>
        <dbReference type="ARBA" id="ARBA00023016"/>
    </source>
</evidence>
<feature type="binding site" evidence="3">
    <location>
        <position position="105"/>
    </location>
    <ligand>
        <name>Zn(2+)</name>
        <dbReference type="ChEBI" id="CHEBI:29105"/>
        <label>1</label>
    </ligand>
</feature>
<reference evidence="8 9" key="1">
    <citation type="submission" date="2024-03" db="EMBL/GenBank/DDBJ databases">
        <title>The genome assembly and annotation of the cricket Gryllus longicercus Weissman &amp; Gray.</title>
        <authorList>
            <person name="Szrajer S."/>
            <person name="Gray D."/>
            <person name="Ylla G."/>
        </authorList>
    </citation>
    <scope>NUCLEOTIDE SEQUENCE [LARGE SCALE GENOMIC DNA]</scope>
    <source>
        <strain evidence="8">DAG 2021-001</strain>
        <tissue evidence="8">Whole body minus gut</tissue>
    </source>
</reference>
<evidence type="ECO:0000256" key="5">
    <source>
        <dbReference type="RuleBase" id="RU003616"/>
    </source>
</evidence>